<evidence type="ECO:0000256" key="11">
    <source>
        <dbReference type="SAM" id="Phobius"/>
    </source>
</evidence>
<dbReference type="GO" id="GO:0005789">
    <property type="term" value="C:endoplasmic reticulum membrane"/>
    <property type="evidence" value="ECO:0007669"/>
    <property type="project" value="UniProtKB-SubCell"/>
</dbReference>
<feature type="transmembrane region" description="Helical" evidence="11">
    <location>
        <begin position="7"/>
        <end position="27"/>
    </location>
</feature>
<keyword evidence="8 11" id="KW-0472">Membrane</keyword>
<proteinExistence type="inferred from homology"/>
<evidence type="ECO:0000256" key="8">
    <source>
        <dbReference type="ARBA" id="ARBA00023136"/>
    </source>
</evidence>
<evidence type="ECO:0000256" key="1">
    <source>
        <dbReference type="ARBA" id="ARBA00004477"/>
    </source>
</evidence>
<keyword evidence="7 11" id="KW-1133">Transmembrane helix</keyword>
<dbReference type="Pfam" id="PF04116">
    <property type="entry name" value="FA_hydroxylase"/>
    <property type="match status" value="1"/>
</dbReference>
<evidence type="ECO:0000313" key="13">
    <source>
        <dbReference type="EMBL" id="TVU11368.1"/>
    </source>
</evidence>
<evidence type="ECO:0000256" key="10">
    <source>
        <dbReference type="ARBA" id="ARBA00047909"/>
    </source>
</evidence>
<evidence type="ECO:0000259" key="12">
    <source>
        <dbReference type="Pfam" id="PF04116"/>
    </source>
</evidence>
<organism evidence="13 14">
    <name type="scientific">Eragrostis curvula</name>
    <name type="common">weeping love grass</name>
    <dbReference type="NCBI Taxonomy" id="38414"/>
    <lineage>
        <taxon>Eukaryota</taxon>
        <taxon>Viridiplantae</taxon>
        <taxon>Streptophyta</taxon>
        <taxon>Embryophyta</taxon>
        <taxon>Tracheophyta</taxon>
        <taxon>Spermatophyta</taxon>
        <taxon>Magnoliopsida</taxon>
        <taxon>Liliopsida</taxon>
        <taxon>Poales</taxon>
        <taxon>Poaceae</taxon>
        <taxon>PACMAD clade</taxon>
        <taxon>Chloridoideae</taxon>
        <taxon>Eragrostideae</taxon>
        <taxon>Eragrostidinae</taxon>
        <taxon>Eragrostis</taxon>
    </lineage>
</organism>
<evidence type="ECO:0000256" key="6">
    <source>
        <dbReference type="ARBA" id="ARBA00022857"/>
    </source>
</evidence>
<evidence type="ECO:0000256" key="2">
    <source>
        <dbReference type="ARBA" id="ARBA00009324"/>
    </source>
</evidence>
<dbReference type="InterPro" id="IPR006694">
    <property type="entry name" value="Fatty_acid_hydroxylase"/>
</dbReference>
<dbReference type="EC" id="4.1.99.5" evidence="3"/>
<protein>
    <recommendedName>
        <fullName evidence="3">aldehyde oxygenase (deformylating)</fullName>
        <ecNumber evidence="3">4.1.99.5</ecNumber>
    </recommendedName>
</protein>
<name>A0A5J9TKC2_9POAL</name>
<dbReference type="AlphaFoldDB" id="A0A5J9TKC2"/>
<dbReference type="GO" id="GO:0016491">
    <property type="term" value="F:oxidoreductase activity"/>
    <property type="evidence" value="ECO:0007669"/>
    <property type="project" value="InterPro"/>
</dbReference>
<reference evidence="13 14" key="1">
    <citation type="journal article" date="2019" name="Sci. Rep.">
        <title>A high-quality genome of Eragrostis curvula grass provides insights into Poaceae evolution and supports new strategies to enhance forage quality.</title>
        <authorList>
            <person name="Carballo J."/>
            <person name="Santos B.A.C.M."/>
            <person name="Zappacosta D."/>
            <person name="Garbus I."/>
            <person name="Selva J.P."/>
            <person name="Gallo C.A."/>
            <person name="Diaz A."/>
            <person name="Albertini E."/>
            <person name="Caccamo M."/>
            <person name="Echenique V."/>
        </authorList>
    </citation>
    <scope>NUCLEOTIDE SEQUENCE [LARGE SCALE GENOMIC DNA]</scope>
    <source>
        <strain evidence="14">cv. Victoria</strain>
        <tissue evidence="13">Leaf</tissue>
    </source>
</reference>
<keyword evidence="9" id="KW-0456">Lyase</keyword>
<dbReference type="InterPro" id="IPR050307">
    <property type="entry name" value="Sterol_Desaturase_Related"/>
</dbReference>
<dbReference type="GO" id="GO:0071771">
    <property type="term" value="F:aldehyde oxygenase (deformylating) activity"/>
    <property type="evidence" value="ECO:0007669"/>
    <property type="project" value="UniProtKB-EC"/>
</dbReference>
<keyword evidence="4 11" id="KW-0812">Transmembrane</keyword>
<evidence type="ECO:0000313" key="14">
    <source>
        <dbReference type="Proteomes" id="UP000324897"/>
    </source>
</evidence>
<feature type="transmembrane region" description="Helical" evidence="11">
    <location>
        <begin position="62"/>
        <end position="86"/>
    </location>
</feature>
<keyword evidence="14" id="KW-1185">Reference proteome</keyword>
<dbReference type="GO" id="GO:0008610">
    <property type="term" value="P:lipid biosynthetic process"/>
    <property type="evidence" value="ECO:0007669"/>
    <property type="project" value="InterPro"/>
</dbReference>
<evidence type="ECO:0000256" key="4">
    <source>
        <dbReference type="ARBA" id="ARBA00022692"/>
    </source>
</evidence>
<evidence type="ECO:0000256" key="3">
    <source>
        <dbReference type="ARBA" id="ARBA00013146"/>
    </source>
</evidence>
<evidence type="ECO:0000256" key="7">
    <source>
        <dbReference type="ARBA" id="ARBA00022989"/>
    </source>
</evidence>
<evidence type="ECO:0000256" key="9">
    <source>
        <dbReference type="ARBA" id="ARBA00023239"/>
    </source>
</evidence>
<sequence length="240" mass="27191">MEFSDEALAVVVPIVVYWVYSAMYLAVPQSMDKYRLHSRREEDRKNFVSKRDVIKGVLSQQLVQAVFVAVVLAVRNICLHVSFYLGSDPRRSAGSRTDHGRQKLDAGSHFHDAKLIVLHGFGMAVRGGNVRAGWVAVHVGTGSCTRTGLLMDTLGGLLAFVLSGMSPRTSIYFFSFCTVKAIDDHCGLMLPWNLFHRFFWNNTAYHDLHHQMRGGLYNFSQPFFVMWDKIFGTHMPYLIP</sequence>
<keyword evidence="5" id="KW-0256">Endoplasmic reticulum</keyword>
<feature type="non-terminal residue" evidence="13">
    <location>
        <position position="1"/>
    </location>
</feature>
<dbReference type="EMBL" id="RWGY01000039">
    <property type="protein sequence ID" value="TVU11368.1"/>
    <property type="molecule type" value="Genomic_DNA"/>
</dbReference>
<dbReference type="OrthoDB" id="686641at2759"/>
<dbReference type="PANTHER" id="PTHR11863">
    <property type="entry name" value="STEROL DESATURASE"/>
    <property type="match status" value="1"/>
</dbReference>
<comment type="caution">
    <text evidence="13">The sequence shown here is derived from an EMBL/GenBank/DDBJ whole genome shotgun (WGS) entry which is preliminary data.</text>
</comment>
<dbReference type="Gramene" id="TVU11368">
    <property type="protein sequence ID" value="TVU11368"/>
    <property type="gene ID" value="EJB05_44952"/>
</dbReference>
<keyword evidence="6" id="KW-0521">NADP</keyword>
<dbReference type="Proteomes" id="UP000324897">
    <property type="component" value="Chromosome 3"/>
</dbReference>
<comment type="subcellular location">
    <subcellularLocation>
        <location evidence="1">Endoplasmic reticulum membrane</location>
        <topology evidence="1">Multi-pass membrane protein</topology>
    </subcellularLocation>
</comment>
<gene>
    <name evidence="13" type="ORF">EJB05_44952</name>
</gene>
<feature type="domain" description="Fatty acid hydroxylase" evidence="12">
    <location>
        <begin position="154"/>
        <end position="233"/>
    </location>
</feature>
<accession>A0A5J9TKC2</accession>
<evidence type="ECO:0000256" key="5">
    <source>
        <dbReference type="ARBA" id="ARBA00022824"/>
    </source>
</evidence>
<comment type="catalytic activity">
    <reaction evidence="10">
        <text>a long-chain fatty aldehyde + 2 NADPH + O2 + H(+) = a long-chain alkane + formate + 2 NADP(+) + H2O</text>
        <dbReference type="Rhea" id="RHEA:21440"/>
        <dbReference type="ChEBI" id="CHEBI:15377"/>
        <dbReference type="ChEBI" id="CHEBI:15378"/>
        <dbReference type="ChEBI" id="CHEBI:15379"/>
        <dbReference type="ChEBI" id="CHEBI:15740"/>
        <dbReference type="ChEBI" id="CHEBI:17176"/>
        <dbReference type="ChEBI" id="CHEBI:57783"/>
        <dbReference type="ChEBI" id="CHEBI:58349"/>
        <dbReference type="ChEBI" id="CHEBI:83563"/>
        <dbReference type="EC" id="4.1.99.5"/>
    </reaction>
</comment>
<comment type="similarity">
    <text evidence="2">Belongs to the sterol desaturase family.</text>
</comment>
<dbReference type="GO" id="GO:0005506">
    <property type="term" value="F:iron ion binding"/>
    <property type="evidence" value="ECO:0007669"/>
    <property type="project" value="InterPro"/>
</dbReference>